<accession>A0A9P9WFE3</accession>
<dbReference type="AlphaFoldDB" id="A0A9P9WFE3"/>
<proteinExistence type="predicted"/>
<evidence type="ECO:0000313" key="3">
    <source>
        <dbReference type="Proteomes" id="UP000829685"/>
    </source>
</evidence>
<feature type="region of interest" description="Disordered" evidence="1">
    <location>
        <begin position="130"/>
        <end position="190"/>
    </location>
</feature>
<dbReference type="EMBL" id="JAFIMR010000031">
    <property type="protein sequence ID" value="KAI1860506.1"/>
    <property type="molecule type" value="Genomic_DNA"/>
</dbReference>
<gene>
    <name evidence="2" type="ORF">JX265_009905</name>
</gene>
<organism evidence="2 3">
    <name type="scientific">Neoarthrinium moseri</name>
    <dbReference type="NCBI Taxonomy" id="1658444"/>
    <lineage>
        <taxon>Eukaryota</taxon>
        <taxon>Fungi</taxon>
        <taxon>Dikarya</taxon>
        <taxon>Ascomycota</taxon>
        <taxon>Pezizomycotina</taxon>
        <taxon>Sordariomycetes</taxon>
        <taxon>Xylariomycetidae</taxon>
        <taxon>Amphisphaeriales</taxon>
        <taxon>Apiosporaceae</taxon>
        <taxon>Neoarthrinium</taxon>
    </lineage>
</organism>
<sequence length="190" mass="22393">MPKRANCTQGYQLIMYDMDYKHLKSHPRKPRTGDDEVDELILCMNEWREEFEMVAYQKLGKKFIELWRGCKKPVLLQKDYDLEPRIYDSVSHTAAWIWDTINGHFPSKEAFLAELEDEWELVLQGTYDVDSADEENFSSTAEGSERGAKDDYESEQEYEDDDEDSLALTESHESDEDYVDESEDSEEWED</sequence>
<name>A0A9P9WFE3_9PEZI</name>
<reference evidence="2" key="1">
    <citation type="submission" date="2021-03" db="EMBL/GenBank/DDBJ databases">
        <title>Revisited historic fungal species revealed as producer of novel bioactive compounds through whole genome sequencing and comparative genomics.</title>
        <authorList>
            <person name="Vignolle G.A."/>
            <person name="Hochenegger N."/>
            <person name="Mach R.L."/>
            <person name="Mach-Aigner A.R."/>
            <person name="Javad Rahimi M."/>
            <person name="Salim K.A."/>
            <person name="Chan C.M."/>
            <person name="Lim L.B.L."/>
            <person name="Cai F."/>
            <person name="Druzhinina I.S."/>
            <person name="U'Ren J.M."/>
            <person name="Derntl C."/>
        </authorList>
    </citation>
    <scope>NUCLEOTIDE SEQUENCE</scope>
    <source>
        <strain evidence="2">TUCIM 5799</strain>
    </source>
</reference>
<evidence type="ECO:0000256" key="1">
    <source>
        <dbReference type="SAM" id="MobiDB-lite"/>
    </source>
</evidence>
<feature type="compositionally biased region" description="Acidic residues" evidence="1">
    <location>
        <begin position="173"/>
        <end position="190"/>
    </location>
</feature>
<comment type="caution">
    <text evidence="2">The sequence shown here is derived from an EMBL/GenBank/DDBJ whole genome shotgun (WGS) entry which is preliminary data.</text>
</comment>
<keyword evidence="3" id="KW-1185">Reference proteome</keyword>
<dbReference type="Proteomes" id="UP000829685">
    <property type="component" value="Unassembled WGS sequence"/>
</dbReference>
<protein>
    <submittedName>
        <fullName evidence="2">Uncharacterized protein</fullName>
    </submittedName>
</protein>
<feature type="compositionally biased region" description="Acidic residues" evidence="1">
    <location>
        <begin position="152"/>
        <end position="165"/>
    </location>
</feature>
<evidence type="ECO:0000313" key="2">
    <source>
        <dbReference type="EMBL" id="KAI1860506.1"/>
    </source>
</evidence>